<gene>
    <name evidence="4" type="ORF">BU16DRAFT_524827</name>
</gene>
<accession>A0A6A6R227</accession>
<evidence type="ECO:0000256" key="2">
    <source>
        <dbReference type="ARBA" id="ARBA00012729"/>
    </source>
</evidence>
<dbReference type="SMART" id="SM00636">
    <property type="entry name" value="Glyco_18"/>
    <property type="match status" value="1"/>
</dbReference>
<organism evidence="4 5">
    <name type="scientific">Lophium mytilinum</name>
    <dbReference type="NCBI Taxonomy" id="390894"/>
    <lineage>
        <taxon>Eukaryota</taxon>
        <taxon>Fungi</taxon>
        <taxon>Dikarya</taxon>
        <taxon>Ascomycota</taxon>
        <taxon>Pezizomycotina</taxon>
        <taxon>Dothideomycetes</taxon>
        <taxon>Pleosporomycetidae</taxon>
        <taxon>Mytilinidiales</taxon>
        <taxon>Mytilinidiaceae</taxon>
        <taxon>Lophium</taxon>
    </lineage>
</organism>
<dbReference type="GO" id="GO:0006032">
    <property type="term" value="P:chitin catabolic process"/>
    <property type="evidence" value="ECO:0007669"/>
    <property type="project" value="TreeGrafter"/>
</dbReference>
<evidence type="ECO:0000313" key="4">
    <source>
        <dbReference type="EMBL" id="KAF2498761.1"/>
    </source>
</evidence>
<dbReference type="Pfam" id="PF00704">
    <property type="entry name" value="Glyco_hydro_18"/>
    <property type="match status" value="1"/>
</dbReference>
<dbReference type="SUPFAM" id="SSF51445">
    <property type="entry name" value="(Trans)glycosidases"/>
    <property type="match status" value="1"/>
</dbReference>
<protein>
    <recommendedName>
        <fullName evidence="2">chitinase</fullName>
        <ecNumber evidence="2">3.2.1.14</ecNumber>
    </recommendedName>
</protein>
<sequence length="236" mass="25647">MLPPATFLSLTRPVDWEHPADPQQGNDYVQLLATLRVFLPTPRFTLSSALPAGEWVLRNINLAQAAQYLDLINLMSYDFSGPWVKACGHHAQLFTPQVPHNDDASISCHSAVAYILKQGVSPNKILLGIPAYGRSFLNTHGVGHPFSGQAGEEGTFEYKELPRPGTQELVDEQVGAAYCVGGDGGFITYDNPQTVKMKANYAKQNGLAGLFYWTGTGDSSDTARSLAYSGYVGLHQ</sequence>
<dbReference type="InterPro" id="IPR050314">
    <property type="entry name" value="Glycosyl_Hydrlase_18"/>
</dbReference>
<dbReference type="InterPro" id="IPR011583">
    <property type="entry name" value="Chitinase_II/V-like_cat"/>
</dbReference>
<dbReference type="Gene3D" id="3.20.20.80">
    <property type="entry name" value="Glycosidases"/>
    <property type="match status" value="1"/>
</dbReference>
<dbReference type="EC" id="3.2.1.14" evidence="2"/>
<dbReference type="OrthoDB" id="76388at2759"/>
<keyword evidence="5" id="KW-1185">Reference proteome</keyword>
<dbReference type="GO" id="GO:0005975">
    <property type="term" value="P:carbohydrate metabolic process"/>
    <property type="evidence" value="ECO:0007669"/>
    <property type="project" value="InterPro"/>
</dbReference>
<name>A0A6A6R227_9PEZI</name>
<feature type="domain" description="GH18" evidence="3">
    <location>
        <begin position="1"/>
        <end position="230"/>
    </location>
</feature>
<evidence type="ECO:0000313" key="5">
    <source>
        <dbReference type="Proteomes" id="UP000799750"/>
    </source>
</evidence>
<evidence type="ECO:0000259" key="3">
    <source>
        <dbReference type="PROSITE" id="PS51910"/>
    </source>
</evidence>
<comment type="similarity">
    <text evidence="1">Belongs to the glycosyl hydrolase 18 family. Chitinase class V subfamily.</text>
</comment>
<dbReference type="SUPFAM" id="SSF54556">
    <property type="entry name" value="Chitinase insertion domain"/>
    <property type="match status" value="1"/>
</dbReference>
<dbReference type="PROSITE" id="PS51910">
    <property type="entry name" value="GH18_2"/>
    <property type="match status" value="1"/>
</dbReference>
<dbReference type="InterPro" id="IPR001223">
    <property type="entry name" value="Glyco_hydro18_cat"/>
</dbReference>
<dbReference type="GO" id="GO:0008843">
    <property type="term" value="F:endochitinase activity"/>
    <property type="evidence" value="ECO:0007669"/>
    <property type="project" value="UniProtKB-EC"/>
</dbReference>
<dbReference type="AlphaFoldDB" id="A0A6A6R227"/>
<dbReference type="Proteomes" id="UP000799750">
    <property type="component" value="Unassembled WGS sequence"/>
</dbReference>
<dbReference type="InterPro" id="IPR029070">
    <property type="entry name" value="Chitinase_insertion_sf"/>
</dbReference>
<proteinExistence type="inferred from homology"/>
<dbReference type="GO" id="GO:0008061">
    <property type="term" value="F:chitin binding"/>
    <property type="evidence" value="ECO:0007669"/>
    <property type="project" value="InterPro"/>
</dbReference>
<dbReference type="PANTHER" id="PTHR11177">
    <property type="entry name" value="CHITINASE"/>
    <property type="match status" value="1"/>
</dbReference>
<dbReference type="FunFam" id="3.10.50.10:FF:000009">
    <property type="entry name" value="CTS2p putative chitinase"/>
    <property type="match status" value="1"/>
</dbReference>
<dbReference type="InterPro" id="IPR017853">
    <property type="entry name" value="GH"/>
</dbReference>
<dbReference type="Gene3D" id="3.10.50.10">
    <property type="match status" value="1"/>
</dbReference>
<evidence type="ECO:0000256" key="1">
    <source>
        <dbReference type="ARBA" id="ARBA00008682"/>
    </source>
</evidence>
<reference evidence="4" key="1">
    <citation type="journal article" date="2020" name="Stud. Mycol.">
        <title>101 Dothideomycetes genomes: a test case for predicting lifestyles and emergence of pathogens.</title>
        <authorList>
            <person name="Haridas S."/>
            <person name="Albert R."/>
            <person name="Binder M."/>
            <person name="Bloem J."/>
            <person name="Labutti K."/>
            <person name="Salamov A."/>
            <person name="Andreopoulos B."/>
            <person name="Baker S."/>
            <person name="Barry K."/>
            <person name="Bills G."/>
            <person name="Bluhm B."/>
            <person name="Cannon C."/>
            <person name="Castanera R."/>
            <person name="Culley D."/>
            <person name="Daum C."/>
            <person name="Ezra D."/>
            <person name="Gonzalez J."/>
            <person name="Henrissat B."/>
            <person name="Kuo A."/>
            <person name="Liang C."/>
            <person name="Lipzen A."/>
            <person name="Lutzoni F."/>
            <person name="Magnuson J."/>
            <person name="Mondo S."/>
            <person name="Nolan M."/>
            <person name="Ohm R."/>
            <person name="Pangilinan J."/>
            <person name="Park H.-J."/>
            <person name="Ramirez L."/>
            <person name="Alfaro M."/>
            <person name="Sun H."/>
            <person name="Tritt A."/>
            <person name="Yoshinaga Y."/>
            <person name="Zwiers L.-H."/>
            <person name="Turgeon B."/>
            <person name="Goodwin S."/>
            <person name="Spatafora J."/>
            <person name="Crous P."/>
            <person name="Grigoriev I."/>
        </authorList>
    </citation>
    <scope>NUCLEOTIDE SEQUENCE</scope>
    <source>
        <strain evidence="4">CBS 269.34</strain>
    </source>
</reference>
<dbReference type="PANTHER" id="PTHR11177:SF228">
    <property type="entry name" value="CHITINASE"/>
    <property type="match status" value="1"/>
</dbReference>
<dbReference type="EMBL" id="MU004185">
    <property type="protein sequence ID" value="KAF2498761.1"/>
    <property type="molecule type" value="Genomic_DNA"/>
</dbReference>
<dbReference type="GO" id="GO:0005576">
    <property type="term" value="C:extracellular region"/>
    <property type="evidence" value="ECO:0007669"/>
    <property type="project" value="TreeGrafter"/>
</dbReference>
<keyword evidence="4" id="KW-0378">Hydrolase</keyword>